<dbReference type="SUPFAM" id="SSF54427">
    <property type="entry name" value="NTF2-like"/>
    <property type="match status" value="1"/>
</dbReference>
<gene>
    <name evidence="2" type="ORF">GGD46_003402</name>
</gene>
<protein>
    <recommendedName>
        <fullName evidence="1">DUF4440 domain-containing protein</fullName>
    </recommendedName>
</protein>
<dbReference type="PIRSF" id="PIRSF029394">
    <property type="entry name" value="UCP029394"/>
    <property type="match status" value="1"/>
</dbReference>
<dbReference type="Pfam" id="PF14534">
    <property type="entry name" value="DUF4440"/>
    <property type="match status" value="1"/>
</dbReference>
<organism evidence="2 3">
    <name type="scientific">Rhizobium lusitanum</name>
    <dbReference type="NCBI Taxonomy" id="293958"/>
    <lineage>
        <taxon>Bacteria</taxon>
        <taxon>Pseudomonadati</taxon>
        <taxon>Pseudomonadota</taxon>
        <taxon>Alphaproteobacteria</taxon>
        <taxon>Hyphomicrobiales</taxon>
        <taxon>Rhizobiaceae</taxon>
        <taxon>Rhizobium/Agrobacterium group</taxon>
        <taxon>Rhizobium</taxon>
    </lineage>
</organism>
<dbReference type="RefSeq" id="WP_184705775.1">
    <property type="nucleotide sequence ID" value="NZ_JACHBG010000007.1"/>
</dbReference>
<evidence type="ECO:0000259" key="1">
    <source>
        <dbReference type="Pfam" id="PF14534"/>
    </source>
</evidence>
<dbReference type="EMBL" id="JACHBG010000007">
    <property type="protein sequence ID" value="MBB6486107.1"/>
    <property type="molecule type" value="Genomic_DNA"/>
</dbReference>
<sequence length="132" mass="14938">MTDTNKLFEEIIETCAAIEAWFTAEAQPADLALLLDRFSPEFRMITMQGGVLDKQAVTDFFGPLRGKSPKLRIVVDEIEIVRQWTDGACLTYRETQSDADGIQSVRRSTVVLEALPDQPPRWRHLQETQVSA</sequence>
<name>A0A7X0IU73_9HYPH</name>
<feature type="domain" description="DUF4440" evidence="1">
    <location>
        <begin position="16"/>
        <end position="109"/>
    </location>
</feature>
<evidence type="ECO:0000313" key="2">
    <source>
        <dbReference type="EMBL" id="MBB6486107.1"/>
    </source>
</evidence>
<dbReference type="InterPro" id="IPR032710">
    <property type="entry name" value="NTF2-like_dom_sf"/>
</dbReference>
<dbReference type="Proteomes" id="UP000565576">
    <property type="component" value="Unassembled WGS sequence"/>
</dbReference>
<dbReference type="InterPro" id="IPR016918">
    <property type="entry name" value="UCP029394"/>
</dbReference>
<dbReference type="Gene3D" id="3.10.450.50">
    <property type="match status" value="1"/>
</dbReference>
<comment type="caution">
    <text evidence="2">The sequence shown here is derived from an EMBL/GenBank/DDBJ whole genome shotgun (WGS) entry which is preliminary data.</text>
</comment>
<dbReference type="AlphaFoldDB" id="A0A7X0IU73"/>
<accession>A0A7X0IU73</accession>
<dbReference type="InterPro" id="IPR027843">
    <property type="entry name" value="DUF4440"/>
</dbReference>
<evidence type="ECO:0000313" key="3">
    <source>
        <dbReference type="Proteomes" id="UP000565576"/>
    </source>
</evidence>
<reference evidence="2 3" key="1">
    <citation type="submission" date="2020-08" db="EMBL/GenBank/DDBJ databases">
        <title>Genomic Encyclopedia of Type Strains, Phase IV (KMG-V): Genome sequencing to study the core and pangenomes of soil and plant-associated prokaryotes.</title>
        <authorList>
            <person name="Whitman W."/>
        </authorList>
    </citation>
    <scope>NUCLEOTIDE SEQUENCE [LARGE SCALE GENOMIC DNA]</scope>
    <source>
        <strain evidence="2 3">SEMIA 4060</strain>
    </source>
</reference>
<proteinExistence type="predicted"/>